<accession>B4VSL5</accession>
<proteinExistence type="predicted"/>
<dbReference type="EMBL" id="DS989850">
    <property type="protein sequence ID" value="EDX75301.1"/>
    <property type="molecule type" value="Genomic_DNA"/>
</dbReference>
<reference evidence="1 2" key="1">
    <citation type="submission" date="2008-07" db="EMBL/GenBank/DDBJ databases">
        <authorList>
            <person name="Tandeau de Marsac N."/>
            <person name="Ferriera S."/>
            <person name="Johnson J."/>
            <person name="Kravitz S."/>
            <person name="Beeson K."/>
            <person name="Sutton G."/>
            <person name="Rogers Y.-H."/>
            <person name="Friedman R."/>
            <person name="Frazier M."/>
            <person name="Venter J.C."/>
        </authorList>
    </citation>
    <scope>NUCLEOTIDE SEQUENCE [LARGE SCALE GENOMIC DNA]</scope>
    <source>
        <strain evidence="1 2">PCC 7420</strain>
    </source>
</reference>
<keyword evidence="2" id="KW-1185">Reference proteome</keyword>
<gene>
    <name evidence="1" type="ORF">MC7420_2305</name>
</gene>
<dbReference type="AlphaFoldDB" id="B4VSL5"/>
<dbReference type="Proteomes" id="UP000003835">
    <property type="component" value="Unassembled WGS sequence"/>
</dbReference>
<dbReference type="HOGENOM" id="CLU_2971598_0_0_3"/>
<protein>
    <submittedName>
        <fullName evidence="1">Uncharacterized protein</fullName>
    </submittedName>
</protein>
<sequence>MIYQHLDQAVQKKLATELVIPYSQVFFDQVRAISTPEPVRSGEDVEKWQTLSVRKLVS</sequence>
<dbReference type="STRING" id="118168.MC7420_2305"/>
<evidence type="ECO:0000313" key="2">
    <source>
        <dbReference type="Proteomes" id="UP000003835"/>
    </source>
</evidence>
<organism evidence="1 2">
    <name type="scientific">Coleofasciculus chthonoplastes PCC 7420</name>
    <dbReference type="NCBI Taxonomy" id="118168"/>
    <lineage>
        <taxon>Bacteria</taxon>
        <taxon>Bacillati</taxon>
        <taxon>Cyanobacteriota</taxon>
        <taxon>Cyanophyceae</taxon>
        <taxon>Coleofasciculales</taxon>
        <taxon>Coleofasciculaceae</taxon>
        <taxon>Coleofasciculus</taxon>
    </lineage>
</organism>
<name>B4VSL5_9CYAN</name>
<evidence type="ECO:0000313" key="1">
    <source>
        <dbReference type="EMBL" id="EDX75301.1"/>
    </source>
</evidence>